<keyword evidence="13" id="KW-0456">Lyase</keyword>
<feature type="region of interest" description="Disordered" evidence="18">
    <location>
        <begin position="292"/>
        <end position="322"/>
    </location>
</feature>
<evidence type="ECO:0000256" key="4">
    <source>
        <dbReference type="ARBA" id="ARBA00012571"/>
    </source>
</evidence>
<evidence type="ECO:0000256" key="7">
    <source>
        <dbReference type="ARBA" id="ARBA00022722"/>
    </source>
</evidence>
<feature type="domain" description="RNase T2-like C-terminal" evidence="19">
    <location>
        <begin position="323"/>
        <end position="437"/>
    </location>
</feature>
<comment type="subcellular location">
    <subcellularLocation>
        <location evidence="2">Cytoplasm</location>
    </subcellularLocation>
    <subcellularLocation>
        <location evidence="1">Vacuole lumen</location>
    </subcellularLocation>
</comment>
<keyword evidence="7" id="KW-0540">Nuclease</keyword>
<evidence type="ECO:0000256" key="1">
    <source>
        <dbReference type="ARBA" id="ARBA00004410"/>
    </source>
</evidence>
<evidence type="ECO:0000256" key="2">
    <source>
        <dbReference type="ARBA" id="ARBA00004496"/>
    </source>
</evidence>
<dbReference type="InterPro" id="IPR033697">
    <property type="entry name" value="Ribonuclease_T2_eukaryotic"/>
</dbReference>
<dbReference type="InterPro" id="IPR036430">
    <property type="entry name" value="RNase_T2-like_sf"/>
</dbReference>
<evidence type="ECO:0000256" key="10">
    <source>
        <dbReference type="ARBA" id="ARBA00022801"/>
    </source>
</evidence>
<keyword evidence="21" id="KW-1185">Reference proteome</keyword>
<dbReference type="CDD" id="cd01061">
    <property type="entry name" value="RNase_T2_euk"/>
    <property type="match status" value="1"/>
</dbReference>
<dbReference type="InterPro" id="IPR001568">
    <property type="entry name" value="RNase_T2-like"/>
</dbReference>
<feature type="active site" evidence="16">
    <location>
        <position position="112"/>
    </location>
</feature>
<keyword evidence="6" id="KW-0926">Vacuole</keyword>
<evidence type="ECO:0000256" key="9">
    <source>
        <dbReference type="ARBA" id="ARBA00022759"/>
    </source>
</evidence>
<dbReference type="InterPro" id="IPR033130">
    <property type="entry name" value="RNase_T2_His_AS_2"/>
</dbReference>
<dbReference type="EC" id="4.6.1.19" evidence="4"/>
<evidence type="ECO:0000313" key="20">
    <source>
        <dbReference type="EMBL" id="OJD35984.1"/>
    </source>
</evidence>
<keyword evidence="11" id="KW-1015">Disulfide bond</keyword>
<dbReference type="Proteomes" id="UP000183809">
    <property type="component" value="Unassembled WGS sequence"/>
</dbReference>
<evidence type="ECO:0000259" key="19">
    <source>
        <dbReference type="Pfam" id="PF25488"/>
    </source>
</evidence>
<dbReference type="PROSITE" id="PS00531">
    <property type="entry name" value="RNASE_T2_2"/>
    <property type="match status" value="1"/>
</dbReference>
<dbReference type="AlphaFoldDB" id="A0A1J9R5V0"/>
<feature type="compositionally biased region" description="Low complexity" evidence="18">
    <location>
        <begin position="301"/>
        <end position="322"/>
    </location>
</feature>
<dbReference type="InterPro" id="IPR018188">
    <property type="entry name" value="RNase_T2_His_AS_1"/>
</dbReference>
<dbReference type="GO" id="GO:0016787">
    <property type="term" value="F:hydrolase activity"/>
    <property type="evidence" value="ECO:0007669"/>
    <property type="project" value="UniProtKB-KW"/>
</dbReference>
<dbReference type="GO" id="GO:0005775">
    <property type="term" value="C:vacuolar lumen"/>
    <property type="evidence" value="ECO:0007669"/>
    <property type="project" value="UniProtKB-SubCell"/>
</dbReference>
<evidence type="ECO:0000256" key="5">
    <source>
        <dbReference type="ARBA" id="ARBA00022490"/>
    </source>
</evidence>
<feature type="active site" evidence="16">
    <location>
        <position position="170"/>
    </location>
</feature>
<comment type="caution">
    <text evidence="20">The sequence shown here is derived from an EMBL/GenBank/DDBJ whole genome shotgun (WGS) entry which is preliminary data.</text>
</comment>
<dbReference type="GeneID" id="31011284"/>
<evidence type="ECO:0000256" key="8">
    <source>
        <dbReference type="ARBA" id="ARBA00022729"/>
    </source>
</evidence>
<dbReference type="PROSITE" id="PS00530">
    <property type="entry name" value="RNASE_T2_1"/>
    <property type="match status" value="1"/>
</dbReference>
<comment type="function">
    <text evidence="14">Rnase which modulates cell survival under stress conditions. Released from the vacuole to the cytoplasm during stress to promote tRNA and rRNA cleavage and to activate separately a downstream pathway that promotes cell death. Involved in cell size, vacuolar morphology and growth at high temperatures and high salt concentration.</text>
</comment>
<protein>
    <recommendedName>
        <fullName evidence="15">Ribonuclease T2-like</fullName>
        <ecNumber evidence="4">4.6.1.19</ecNumber>
    </recommendedName>
</protein>
<gene>
    <name evidence="20" type="ORF">BKCO1_14000116</name>
</gene>
<evidence type="ECO:0000256" key="13">
    <source>
        <dbReference type="ARBA" id="ARBA00023239"/>
    </source>
</evidence>
<evidence type="ECO:0000256" key="17">
    <source>
        <dbReference type="RuleBase" id="RU004328"/>
    </source>
</evidence>
<dbReference type="PANTHER" id="PTHR11240">
    <property type="entry name" value="RIBONUCLEASE T2"/>
    <property type="match status" value="1"/>
</dbReference>
<dbReference type="GO" id="GO:0003723">
    <property type="term" value="F:RNA binding"/>
    <property type="evidence" value="ECO:0007669"/>
    <property type="project" value="InterPro"/>
</dbReference>
<name>A0A1J9R5V0_9PEZI</name>
<evidence type="ECO:0000256" key="6">
    <source>
        <dbReference type="ARBA" id="ARBA00022554"/>
    </source>
</evidence>
<organism evidence="20 21">
    <name type="scientific">Diplodia corticola</name>
    <dbReference type="NCBI Taxonomy" id="236234"/>
    <lineage>
        <taxon>Eukaryota</taxon>
        <taxon>Fungi</taxon>
        <taxon>Dikarya</taxon>
        <taxon>Ascomycota</taxon>
        <taxon>Pezizomycotina</taxon>
        <taxon>Dothideomycetes</taxon>
        <taxon>Dothideomycetes incertae sedis</taxon>
        <taxon>Botryosphaeriales</taxon>
        <taxon>Botryosphaeriaceae</taxon>
        <taxon>Diplodia</taxon>
    </lineage>
</organism>
<dbReference type="OrthoDB" id="435754at2759"/>
<dbReference type="SUPFAM" id="SSF55895">
    <property type="entry name" value="Ribonuclease Rh-like"/>
    <property type="match status" value="1"/>
</dbReference>
<keyword evidence="8" id="KW-0732">Signal</keyword>
<accession>A0A1J9R5V0</accession>
<evidence type="ECO:0000256" key="16">
    <source>
        <dbReference type="PIRSR" id="PIRSR633697-1"/>
    </source>
</evidence>
<dbReference type="PANTHER" id="PTHR11240:SF79">
    <property type="entry name" value="RIBONUCLEASE T2"/>
    <property type="match status" value="1"/>
</dbReference>
<evidence type="ECO:0000313" key="21">
    <source>
        <dbReference type="Proteomes" id="UP000183809"/>
    </source>
</evidence>
<evidence type="ECO:0000256" key="11">
    <source>
        <dbReference type="ARBA" id="ARBA00023157"/>
    </source>
</evidence>
<reference evidence="20 21" key="1">
    <citation type="submission" date="2016-10" db="EMBL/GenBank/DDBJ databases">
        <title>Proteomics and genomics reveal pathogen-plant mechanisms compatible with a hemibiotrophic lifestyle of Diplodia corticola.</title>
        <authorList>
            <person name="Fernandes I."/>
            <person name="De Jonge R."/>
            <person name="Van De Peer Y."/>
            <person name="Devreese B."/>
            <person name="Alves A."/>
            <person name="Esteves A.C."/>
        </authorList>
    </citation>
    <scope>NUCLEOTIDE SEQUENCE [LARGE SCALE GENOMIC DNA]</scope>
    <source>
        <strain evidence="20 21">CBS 112549</strain>
    </source>
</reference>
<evidence type="ECO:0000256" key="15">
    <source>
        <dbReference type="ARBA" id="ARBA00071169"/>
    </source>
</evidence>
<sequence>MSAQALYNAARAAAEEAPRIPQQLGETMASSLPSLRTVSKLALGGAQVLLGSASSAHAGTSKSCSADGALSCQNTTAQTDLCCFNAPGGQLLLTQFWDTQPVTGPVDSWTLHGLWPDRCDGTYDASCDSSRAYTNITDILKAFDDTDTLSYMQTYWKDYSGDDETFWEHEWSKHGTCISTLEPSCYTDYDATQEVPDFFDRAVSLFKTLPTYEWLSAAGITPSSSKTYTSAEIQAALKAKHGQEVTIGCKSGAFNEVWYHYNVRGSVQSGEFVAAEPDGTKSSCPSSGVKYYPKSSGGGSTSTTTTATATKTTSTAAPTSTGSFSGKGNLKVAVDGAQKGCIISAGAWYTTGTCATFTASASGDGFTLSSSKGNCGIVDGGQLTCGSGVGDATVFTAVDGDLAYDGNTAFYADSVPSGTTQGAVYTGDHDVKLVITWASA</sequence>
<dbReference type="Pfam" id="PF00445">
    <property type="entry name" value="Ribonuclease_T2"/>
    <property type="match status" value="1"/>
</dbReference>
<evidence type="ECO:0000256" key="12">
    <source>
        <dbReference type="ARBA" id="ARBA00023180"/>
    </source>
</evidence>
<keyword evidence="5" id="KW-0963">Cytoplasm</keyword>
<proteinExistence type="inferred from homology"/>
<keyword evidence="10" id="KW-0378">Hydrolase</keyword>
<comment type="similarity">
    <text evidence="3 17">Belongs to the RNase T2 family.</text>
</comment>
<dbReference type="InterPro" id="IPR057328">
    <property type="entry name" value="RNaseT2L_C"/>
</dbReference>
<evidence type="ECO:0000256" key="18">
    <source>
        <dbReference type="SAM" id="MobiDB-lite"/>
    </source>
</evidence>
<feature type="active site" evidence="16">
    <location>
        <position position="174"/>
    </location>
</feature>
<dbReference type="FunFam" id="3.90.730.10:FF:000004">
    <property type="entry name" value="Ribonuclease T2-like"/>
    <property type="match status" value="1"/>
</dbReference>
<keyword evidence="12" id="KW-0325">Glycoprotein</keyword>
<dbReference type="Gene3D" id="3.90.730.10">
    <property type="entry name" value="Ribonuclease T2-like"/>
    <property type="match status" value="1"/>
</dbReference>
<dbReference type="RefSeq" id="XP_020132244.1">
    <property type="nucleotide sequence ID" value="XM_020271025.1"/>
</dbReference>
<dbReference type="GO" id="GO:0005576">
    <property type="term" value="C:extracellular region"/>
    <property type="evidence" value="ECO:0007669"/>
    <property type="project" value="TreeGrafter"/>
</dbReference>
<keyword evidence="9" id="KW-0255">Endonuclease</keyword>
<dbReference type="GO" id="GO:0006401">
    <property type="term" value="P:RNA catabolic process"/>
    <property type="evidence" value="ECO:0007669"/>
    <property type="project" value="TreeGrafter"/>
</dbReference>
<evidence type="ECO:0000256" key="3">
    <source>
        <dbReference type="ARBA" id="ARBA00007469"/>
    </source>
</evidence>
<dbReference type="EMBL" id="MNUE01000014">
    <property type="protein sequence ID" value="OJD35984.1"/>
    <property type="molecule type" value="Genomic_DNA"/>
</dbReference>
<evidence type="ECO:0000256" key="14">
    <source>
        <dbReference type="ARBA" id="ARBA00025494"/>
    </source>
</evidence>
<dbReference type="GO" id="GO:0033897">
    <property type="term" value="F:ribonuclease T2 activity"/>
    <property type="evidence" value="ECO:0007669"/>
    <property type="project" value="UniProtKB-EC"/>
</dbReference>
<dbReference type="Pfam" id="PF25488">
    <property type="entry name" value="RNaseT2L_C"/>
    <property type="match status" value="1"/>
</dbReference>